<sequence>MILIWSGLGSRLRITVFFLKAYSFVYPDHSSSGRWTLGLESKCGGLLGSSAAAAYPACFKPARARTKPRAHRNVPRVNPIVLIFSCIALASSLLSCSLDRRTEEAQRMESVAEKERADGTCGGPVAESLLSLPPTLTQSRRLHNFSFPTLSWGGQRVLRCLKLSDGVGSAVSVPDDQNRRNNPTKFPPAKGSPGVLERREGEARGRESERNHATAPISEADRPWNLRTRRAACNAPVETRNGNHVSPSLGAAAIEKVNFSVKTLRMGSNELEKGEMIKFSVSLSRREIEEDFFAIKGTKPPRRPKKRAKIIQRELDALFPGLWLSEITPDSYKIDEKINLKFRRDWIPTKSRSFPYSIRIPRCKSPISVSRSFVKTPLIDARLRRWSAQPFLLPPCRVSALPGGNGVAAEAVATSVLGPELRMGPRGEELTVAHLFERNSGAQIDLACPLLTLRLSWYLGSHRSRAEEDGAAIGEEEEAIDEVEHLAVGLVDGDDDRHPLAAGEAHDPVDDVIGGGAVEAAGGLVEEEERQPGEELDVNADASPLMPLTCHPPILVSMVAANPISLIVASALARFAGVDMEFGSWSCAE</sequence>
<organism evidence="2 3">
    <name type="scientific">Zingiber officinale</name>
    <name type="common">Ginger</name>
    <name type="synonym">Amomum zingiber</name>
    <dbReference type="NCBI Taxonomy" id="94328"/>
    <lineage>
        <taxon>Eukaryota</taxon>
        <taxon>Viridiplantae</taxon>
        <taxon>Streptophyta</taxon>
        <taxon>Embryophyta</taxon>
        <taxon>Tracheophyta</taxon>
        <taxon>Spermatophyta</taxon>
        <taxon>Magnoliopsida</taxon>
        <taxon>Liliopsida</taxon>
        <taxon>Zingiberales</taxon>
        <taxon>Zingiberaceae</taxon>
        <taxon>Zingiber</taxon>
    </lineage>
</organism>
<reference evidence="2 3" key="1">
    <citation type="submission" date="2020-08" db="EMBL/GenBank/DDBJ databases">
        <title>Plant Genome Project.</title>
        <authorList>
            <person name="Zhang R.-G."/>
        </authorList>
    </citation>
    <scope>NUCLEOTIDE SEQUENCE [LARGE SCALE GENOMIC DNA]</scope>
    <source>
        <tissue evidence="2">Rhizome</tissue>
    </source>
</reference>
<dbReference type="InterPro" id="IPR012438">
    <property type="entry name" value="DUF1639"/>
</dbReference>
<dbReference type="EMBL" id="JACMSC010000016">
    <property type="protein sequence ID" value="KAG6480997.1"/>
    <property type="molecule type" value="Genomic_DNA"/>
</dbReference>
<evidence type="ECO:0000313" key="3">
    <source>
        <dbReference type="Proteomes" id="UP000734854"/>
    </source>
</evidence>
<proteinExistence type="predicted"/>
<gene>
    <name evidence="2" type="ORF">ZIOFF_057588</name>
</gene>
<comment type="caution">
    <text evidence="2">The sequence shown here is derived from an EMBL/GenBank/DDBJ whole genome shotgun (WGS) entry which is preliminary data.</text>
</comment>
<accession>A0A8J5F7G5</accession>
<evidence type="ECO:0000256" key="1">
    <source>
        <dbReference type="SAM" id="MobiDB-lite"/>
    </source>
</evidence>
<evidence type="ECO:0000313" key="2">
    <source>
        <dbReference type="EMBL" id="KAG6480997.1"/>
    </source>
</evidence>
<feature type="region of interest" description="Disordered" evidence="1">
    <location>
        <begin position="169"/>
        <end position="223"/>
    </location>
</feature>
<name>A0A8J5F7G5_ZINOF</name>
<protein>
    <submittedName>
        <fullName evidence="2">Uncharacterized protein</fullName>
    </submittedName>
</protein>
<dbReference type="AlphaFoldDB" id="A0A8J5F7G5"/>
<dbReference type="PANTHER" id="PTHR33130">
    <property type="entry name" value="PUTATIVE (DUF1639)-RELATED"/>
    <property type="match status" value="1"/>
</dbReference>
<dbReference type="PANTHER" id="PTHR33130:SF43">
    <property type="entry name" value="OS01G0688600 PROTEIN"/>
    <property type="match status" value="1"/>
</dbReference>
<keyword evidence="3" id="KW-1185">Reference proteome</keyword>
<dbReference type="Pfam" id="PF07797">
    <property type="entry name" value="DUF1639"/>
    <property type="match status" value="1"/>
</dbReference>
<dbReference type="Proteomes" id="UP000734854">
    <property type="component" value="Unassembled WGS sequence"/>
</dbReference>
<feature type="compositionally biased region" description="Basic and acidic residues" evidence="1">
    <location>
        <begin position="196"/>
        <end position="212"/>
    </location>
</feature>